<dbReference type="AlphaFoldDB" id="A0A8S9IV94"/>
<sequence>MEPLKLVILGGLLLFEIMGAWKRLMCAKQVISLVETMKLRFFPDLFVQTTYRSVRPDDLQVSLLAVDDLPGSRLVNPEDSFAINF</sequence>
<proteinExistence type="predicted"/>
<gene>
    <name evidence="1" type="ORF">F2Q70_00004872</name>
</gene>
<evidence type="ECO:0000313" key="1">
    <source>
        <dbReference type="EMBL" id="KAF2573353.1"/>
    </source>
</evidence>
<organism evidence="1">
    <name type="scientific">Brassica cretica</name>
    <name type="common">Mustard</name>
    <dbReference type="NCBI Taxonomy" id="69181"/>
    <lineage>
        <taxon>Eukaryota</taxon>
        <taxon>Viridiplantae</taxon>
        <taxon>Streptophyta</taxon>
        <taxon>Embryophyta</taxon>
        <taxon>Tracheophyta</taxon>
        <taxon>Spermatophyta</taxon>
        <taxon>Magnoliopsida</taxon>
        <taxon>eudicotyledons</taxon>
        <taxon>Gunneridae</taxon>
        <taxon>Pentapetalae</taxon>
        <taxon>rosids</taxon>
        <taxon>malvids</taxon>
        <taxon>Brassicales</taxon>
        <taxon>Brassicaceae</taxon>
        <taxon>Brassiceae</taxon>
        <taxon>Brassica</taxon>
    </lineage>
</organism>
<accession>A0A8S9IV94</accession>
<name>A0A8S9IV94_BRACR</name>
<comment type="caution">
    <text evidence="1">The sequence shown here is derived from an EMBL/GenBank/DDBJ whole genome shotgun (WGS) entry which is preliminary data.</text>
</comment>
<dbReference type="EMBL" id="QGKY02001015">
    <property type="protein sequence ID" value="KAF2573353.1"/>
    <property type="molecule type" value="Genomic_DNA"/>
</dbReference>
<protein>
    <submittedName>
        <fullName evidence="1">Uncharacterized protein</fullName>
    </submittedName>
</protein>
<reference evidence="1" key="1">
    <citation type="submission" date="2019-12" db="EMBL/GenBank/DDBJ databases">
        <title>Genome sequencing and annotation of Brassica cretica.</title>
        <authorList>
            <person name="Studholme D.J."/>
            <person name="Sarris P.F."/>
        </authorList>
    </citation>
    <scope>NUCLEOTIDE SEQUENCE</scope>
    <source>
        <strain evidence="1">PFS-102/07</strain>
        <tissue evidence="1">Leaf</tissue>
    </source>
</reference>